<sequence length="243" mass="26846">MMIVALSPAGEPTIPHQWPSRLTFENLQSVFSQQGFLRWTLNSAIYAVSTVVLILLTASMAGYAFAKKRFPGHNIVMWSMLAMLMVPMQVLLIPYFVMMNNLGGVNTYWGLIVPSLANAQAVFLLRQFIAELPDELFEAATLDGASEWRIYVQLVLPLCKPILATLGIFVFLWHWNDFIWPLVITQSAEMQVLTVGLASMRGANVSQAEVMSGAAISVVPCLIVFAFAQRYLINSIASSGLKG</sequence>
<proteinExistence type="inferred from homology"/>
<evidence type="ECO:0000256" key="2">
    <source>
        <dbReference type="ARBA" id="ARBA00022448"/>
    </source>
</evidence>
<dbReference type="PANTHER" id="PTHR43744">
    <property type="entry name" value="ABC TRANSPORTER PERMEASE PROTEIN MG189-RELATED-RELATED"/>
    <property type="match status" value="1"/>
</dbReference>
<feature type="transmembrane region" description="Helical" evidence="7">
    <location>
        <begin position="75"/>
        <end position="96"/>
    </location>
</feature>
<feature type="transmembrane region" description="Helical" evidence="7">
    <location>
        <begin position="210"/>
        <end position="233"/>
    </location>
</feature>
<dbReference type="EMBL" id="WHPC01000002">
    <property type="protein sequence ID" value="MPV35614.1"/>
    <property type="molecule type" value="Genomic_DNA"/>
</dbReference>
<comment type="subcellular location">
    <subcellularLocation>
        <location evidence="1 7">Cell membrane</location>
        <topology evidence="1 7">Multi-pass membrane protein</topology>
    </subcellularLocation>
</comment>
<evidence type="ECO:0000256" key="7">
    <source>
        <dbReference type="RuleBase" id="RU363032"/>
    </source>
</evidence>
<dbReference type="CDD" id="cd06261">
    <property type="entry name" value="TM_PBP2"/>
    <property type="match status" value="1"/>
</dbReference>
<dbReference type="PROSITE" id="PS50928">
    <property type="entry name" value="ABC_TM1"/>
    <property type="match status" value="1"/>
</dbReference>
<evidence type="ECO:0000256" key="5">
    <source>
        <dbReference type="ARBA" id="ARBA00022989"/>
    </source>
</evidence>
<dbReference type="OrthoDB" id="3524874at2"/>
<accession>A0A6N7EK05</accession>
<organism evidence="9 10">
    <name type="scientific">Georgenia subflava</name>
    <dbReference type="NCBI Taxonomy" id="1622177"/>
    <lineage>
        <taxon>Bacteria</taxon>
        <taxon>Bacillati</taxon>
        <taxon>Actinomycetota</taxon>
        <taxon>Actinomycetes</taxon>
        <taxon>Micrococcales</taxon>
        <taxon>Bogoriellaceae</taxon>
        <taxon>Georgenia</taxon>
    </lineage>
</organism>
<feature type="transmembrane region" description="Helical" evidence="7">
    <location>
        <begin position="44"/>
        <end position="66"/>
    </location>
</feature>
<dbReference type="InterPro" id="IPR035906">
    <property type="entry name" value="MetI-like_sf"/>
</dbReference>
<dbReference type="InterPro" id="IPR000515">
    <property type="entry name" value="MetI-like"/>
</dbReference>
<dbReference type="SUPFAM" id="SSF161098">
    <property type="entry name" value="MetI-like"/>
    <property type="match status" value="1"/>
</dbReference>
<dbReference type="Proteomes" id="UP000437709">
    <property type="component" value="Unassembled WGS sequence"/>
</dbReference>
<feature type="domain" description="ABC transmembrane type-1" evidence="8">
    <location>
        <begin position="40"/>
        <end position="228"/>
    </location>
</feature>
<evidence type="ECO:0000313" key="10">
    <source>
        <dbReference type="Proteomes" id="UP000437709"/>
    </source>
</evidence>
<keyword evidence="10" id="KW-1185">Reference proteome</keyword>
<gene>
    <name evidence="9" type="ORF">GB881_00875</name>
</gene>
<evidence type="ECO:0000256" key="6">
    <source>
        <dbReference type="ARBA" id="ARBA00023136"/>
    </source>
</evidence>
<feature type="transmembrane region" description="Helical" evidence="7">
    <location>
        <begin position="150"/>
        <end position="172"/>
    </location>
</feature>
<evidence type="ECO:0000259" key="8">
    <source>
        <dbReference type="PROSITE" id="PS50928"/>
    </source>
</evidence>
<name>A0A6N7EK05_9MICO</name>
<reference evidence="9 10" key="1">
    <citation type="submission" date="2019-10" db="EMBL/GenBank/DDBJ databases">
        <title>Georgenia wutianyii sp. nov. and Georgenia yuyongxinii sp. nov. isolated from plateau pika (Ochotona curzoniae) in the Qinghai-Tibet plateau of China.</title>
        <authorList>
            <person name="Tian Z."/>
        </authorList>
    </citation>
    <scope>NUCLEOTIDE SEQUENCE [LARGE SCALE GENOMIC DNA]</scope>
    <source>
        <strain evidence="9 10">JCM 19765</strain>
    </source>
</reference>
<dbReference type="GO" id="GO:0055085">
    <property type="term" value="P:transmembrane transport"/>
    <property type="evidence" value="ECO:0007669"/>
    <property type="project" value="InterPro"/>
</dbReference>
<dbReference type="GO" id="GO:0005886">
    <property type="term" value="C:plasma membrane"/>
    <property type="evidence" value="ECO:0007669"/>
    <property type="project" value="UniProtKB-SubCell"/>
</dbReference>
<evidence type="ECO:0000256" key="1">
    <source>
        <dbReference type="ARBA" id="ARBA00004651"/>
    </source>
</evidence>
<comment type="similarity">
    <text evidence="7">Belongs to the binding-protein-dependent transport system permease family.</text>
</comment>
<keyword evidence="4 7" id="KW-0812">Transmembrane</keyword>
<keyword evidence="3" id="KW-1003">Cell membrane</keyword>
<keyword evidence="2 7" id="KW-0813">Transport</keyword>
<dbReference type="AlphaFoldDB" id="A0A6N7EK05"/>
<evidence type="ECO:0000256" key="4">
    <source>
        <dbReference type="ARBA" id="ARBA00022692"/>
    </source>
</evidence>
<comment type="caution">
    <text evidence="9">The sequence shown here is derived from an EMBL/GenBank/DDBJ whole genome shotgun (WGS) entry which is preliminary data.</text>
</comment>
<evidence type="ECO:0000313" key="9">
    <source>
        <dbReference type="EMBL" id="MPV35614.1"/>
    </source>
</evidence>
<protein>
    <submittedName>
        <fullName evidence="9">ABC transporter permease subunit</fullName>
    </submittedName>
</protein>
<keyword evidence="6 7" id="KW-0472">Membrane</keyword>
<feature type="transmembrane region" description="Helical" evidence="7">
    <location>
        <begin position="108"/>
        <end position="129"/>
    </location>
</feature>
<dbReference type="Pfam" id="PF00528">
    <property type="entry name" value="BPD_transp_1"/>
    <property type="match status" value="1"/>
</dbReference>
<keyword evidence="5 7" id="KW-1133">Transmembrane helix</keyword>
<dbReference type="PANTHER" id="PTHR43744:SF12">
    <property type="entry name" value="ABC TRANSPORTER PERMEASE PROTEIN MG189-RELATED"/>
    <property type="match status" value="1"/>
</dbReference>
<evidence type="ECO:0000256" key="3">
    <source>
        <dbReference type="ARBA" id="ARBA00022475"/>
    </source>
</evidence>
<dbReference type="Gene3D" id="1.10.3720.10">
    <property type="entry name" value="MetI-like"/>
    <property type="match status" value="1"/>
</dbReference>